<organism evidence="1 2">
    <name type="scientific">Didymella heteroderae</name>
    <dbReference type="NCBI Taxonomy" id="1769908"/>
    <lineage>
        <taxon>Eukaryota</taxon>
        <taxon>Fungi</taxon>
        <taxon>Dikarya</taxon>
        <taxon>Ascomycota</taxon>
        <taxon>Pezizomycotina</taxon>
        <taxon>Dothideomycetes</taxon>
        <taxon>Pleosporomycetidae</taxon>
        <taxon>Pleosporales</taxon>
        <taxon>Pleosporineae</taxon>
        <taxon>Didymellaceae</taxon>
        <taxon>Didymella</taxon>
    </lineage>
</organism>
<dbReference type="Proteomes" id="UP000758155">
    <property type="component" value="Unassembled WGS sequence"/>
</dbReference>
<gene>
    <name evidence="1" type="ORF">E8E12_000920</name>
</gene>
<sequence>MSLKQLTAMFPRTIKMIKMQLSIPSIPISLASIKARLIPFTILEVNLDPAQVHRVNKGNGVTAAAKARGKRESRGDPVIPWAKLYLKLHPGMTEIPTPYTDEHEWLSPAVLTLCLQQASRSFLGRQTQRTTVTAPLWREPSLSYDQSTYNAFLDVMLQEAGGGDTYTNTDPNVVFQALNPADDRVAYIDQLNYARNQYLGLLFHAPRHLSAQELRDVTSVLGQVASAAHTYHAAFTTPAALSVNTHASTDEMDHVFSDLALSPQTDRTTAPDINALDSSGNLAIDAGLSVL</sequence>
<evidence type="ECO:0000313" key="1">
    <source>
        <dbReference type="EMBL" id="KAF3032072.1"/>
    </source>
</evidence>
<evidence type="ECO:0000313" key="2">
    <source>
        <dbReference type="Proteomes" id="UP000758155"/>
    </source>
</evidence>
<proteinExistence type="predicted"/>
<keyword evidence="2" id="KW-1185">Reference proteome</keyword>
<accession>A0A9P4WH27</accession>
<dbReference type="EMBL" id="SWKV01000111">
    <property type="protein sequence ID" value="KAF3032072.1"/>
    <property type="molecule type" value="Genomic_DNA"/>
</dbReference>
<name>A0A9P4WH27_9PLEO</name>
<reference evidence="1" key="1">
    <citation type="submission" date="2019-04" db="EMBL/GenBank/DDBJ databases">
        <title>Sequencing of skin fungus with MAO and IRED activity.</title>
        <authorList>
            <person name="Marsaioli A.J."/>
            <person name="Bonatto J.M.C."/>
            <person name="Reis Junior O."/>
        </authorList>
    </citation>
    <scope>NUCLEOTIDE SEQUENCE</scope>
    <source>
        <strain evidence="1">28M1</strain>
    </source>
</reference>
<dbReference type="OrthoDB" id="8922241at2759"/>
<comment type="caution">
    <text evidence="1">The sequence shown here is derived from an EMBL/GenBank/DDBJ whole genome shotgun (WGS) entry which is preliminary data.</text>
</comment>
<dbReference type="AlphaFoldDB" id="A0A9P4WH27"/>
<protein>
    <submittedName>
        <fullName evidence="1">Uncharacterized protein</fullName>
    </submittedName>
</protein>